<dbReference type="InterPro" id="IPR008969">
    <property type="entry name" value="CarboxyPept-like_regulatory"/>
</dbReference>
<dbReference type="SUPFAM" id="SSF49464">
    <property type="entry name" value="Carboxypeptidase regulatory domain-like"/>
    <property type="match status" value="1"/>
</dbReference>
<evidence type="ECO:0008006" key="3">
    <source>
        <dbReference type="Google" id="ProtNLM"/>
    </source>
</evidence>
<proteinExistence type="predicted"/>
<dbReference type="Pfam" id="PF18939">
    <property type="entry name" value="DUF5686"/>
    <property type="match status" value="1"/>
</dbReference>
<dbReference type="InterPro" id="IPR043741">
    <property type="entry name" value="DUF5686"/>
</dbReference>
<keyword evidence="2" id="KW-1185">Reference proteome</keyword>
<evidence type="ECO:0000313" key="1">
    <source>
        <dbReference type="EMBL" id="RDC62285.1"/>
    </source>
</evidence>
<evidence type="ECO:0000313" key="2">
    <source>
        <dbReference type="Proteomes" id="UP000253919"/>
    </source>
</evidence>
<dbReference type="EMBL" id="QASA01000001">
    <property type="protein sequence ID" value="RDC62285.1"/>
    <property type="molecule type" value="Genomic_DNA"/>
</dbReference>
<dbReference type="OrthoDB" id="983143at2"/>
<comment type="caution">
    <text evidence="1">The sequence shown here is derived from an EMBL/GenBank/DDBJ whole genome shotgun (WGS) entry which is preliminary data.</text>
</comment>
<reference evidence="1 2" key="1">
    <citation type="submission" date="2018-04" db="EMBL/GenBank/DDBJ databases">
        <title>Adhaeribacter sp. HMF7616 genome sequencing and assembly.</title>
        <authorList>
            <person name="Kang H."/>
            <person name="Kang J."/>
            <person name="Cha I."/>
            <person name="Kim H."/>
            <person name="Joh K."/>
        </authorList>
    </citation>
    <scope>NUCLEOTIDE SEQUENCE [LARGE SCALE GENOMIC DNA]</scope>
    <source>
        <strain evidence="1 2">HMF7616</strain>
    </source>
</reference>
<dbReference type="Pfam" id="PF13715">
    <property type="entry name" value="CarbopepD_reg_2"/>
    <property type="match status" value="1"/>
</dbReference>
<dbReference type="RefSeq" id="WP_115371748.1">
    <property type="nucleotide sequence ID" value="NZ_QASA01000001.1"/>
</dbReference>
<organism evidence="1 2">
    <name type="scientific">Adhaeribacter pallidiroseus</name>
    <dbReference type="NCBI Taxonomy" id="2072847"/>
    <lineage>
        <taxon>Bacteria</taxon>
        <taxon>Pseudomonadati</taxon>
        <taxon>Bacteroidota</taxon>
        <taxon>Cytophagia</taxon>
        <taxon>Cytophagales</taxon>
        <taxon>Hymenobacteraceae</taxon>
        <taxon>Adhaeribacter</taxon>
    </lineage>
</organism>
<name>A0A369QFE7_9BACT</name>
<dbReference type="AlphaFoldDB" id="A0A369QFE7"/>
<dbReference type="Proteomes" id="UP000253919">
    <property type="component" value="Unassembled WGS sequence"/>
</dbReference>
<accession>A0A369QFE7</accession>
<protein>
    <recommendedName>
        <fullName evidence="3">TonB-dependent receptor SusC</fullName>
    </recommendedName>
</protein>
<sequence length="860" mass="98745">MFSQYLTTLIKVLLLVGLLCFLAVDKMLAQSTTPTVIRGTLKDAQTQELLIGVSVYFPDTQIGTVTDVEGKYLLKANQVFTQVRFSYVGYKTITRSINPGQTQELNLTLENDSQQLTEVLIKGKRRYRNKNNPAVDLIREVIAHKAANQLQQYNFAEYEQYEKLRFSLTNTPEKLKKNFLLRKFPYLTADLDTTTLKGKALLPFYLQEVFSHHYYRQNPAKSKKIITAEKKVDFGEYIDSKGMQAYFNHLYQDIDIYKNNIPVVTNQFLSPIADAAPTFYRFYVTDTVATQSGKLIQLTFEPRNQTDFLFAGNLYITQDGNYAVQKAQLSLSKSVNINWVRDLHINLDFAPDAAGKYHLSKSEMRADLGLTPNGNFGMYGSRLVVYKNYVFDQPQPFNLYDGLPVVNSTELISQPDDNFLLANRPDTLTTSEAATYTNIETLKNSSSFKRTADWATLLIAGYKKAGPKLELGPVATFYSFNPVEGFRLRFGGRTTPNFSKKINFDAYAAYGFKDEKWKYYLGATYSLTDKTIYEFPVRSVRVSYQQDTKIPGQELQLIQESNVFLSFKRGINDKYLYNKTFNLEYLHEFENHFSYRLGLKRWQQAPAGSLAFERITTSENQTDLLSHLTTAEVSAELRWAPNEKFFQGKIYRTSFIGRYPVFTLRGIAGVKGLFDGEYNYQSVTLNIFKRFSLSQLGYTDVVTEAGYLFGQVPYPLLTIHRANQTYSYQFQSYNLMNFLEFASDQYASLMLDHCFNGFIFNKIPVIKKTKFREYATLKVLYGGLRTENNPAQNNQLLQFPADARGMTTTYSLENKPYVEGSVGIGNIFKFFRVDLVKRFSYLDHPDTSELGVRGQFKFDF</sequence>
<dbReference type="Gene3D" id="2.60.40.1120">
    <property type="entry name" value="Carboxypeptidase-like, regulatory domain"/>
    <property type="match status" value="1"/>
</dbReference>
<gene>
    <name evidence="1" type="ORF">AHMF7616_00877</name>
</gene>